<feature type="binding site" evidence="5">
    <location>
        <begin position="141"/>
        <end position="142"/>
    </location>
    <ligand>
        <name>S-adenosyl-L-methionine</name>
        <dbReference type="ChEBI" id="CHEBI:59789"/>
    </ligand>
</feature>
<keyword evidence="3" id="KW-0808">Transferase</keyword>
<evidence type="ECO:0000256" key="4">
    <source>
        <dbReference type="ARBA" id="ARBA00022691"/>
    </source>
</evidence>
<accession>A0A401NN45</accession>
<reference evidence="6 7" key="1">
    <citation type="journal article" date="2018" name="Nat. Ecol. Evol.">
        <title>Shark genomes provide insights into elasmobranch evolution and the origin of vertebrates.</title>
        <authorList>
            <person name="Hara Y"/>
            <person name="Yamaguchi K"/>
            <person name="Onimaru K"/>
            <person name="Kadota M"/>
            <person name="Koyanagi M"/>
            <person name="Keeley SD"/>
            <person name="Tatsumi K"/>
            <person name="Tanaka K"/>
            <person name="Motone F"/>
            <person name="Kageyama Y"/>
            <person name="Nozu R"/>
            <person name="Adachi N"/>
            <person name="Nishimura O"/>
            <person name="Nakagawa R"/>
            <person name="Tanegashima C"/>
            <person name="Kiyatake I"/>
            <person name="Matsumoto R"/>
            <person name="Murakumo K"/>
            <person name="Nishida K"/>
            <person name="Terakita A"/>
            <person name="Kuratani S"/>
            <person name="Sato K"/>
            <person name="Hyodo S Kuraku.S."/>
        </authorList>
    </citation>
    <scope>NUCLEOTIDE SEQUENCE [LARGE SCALE GENOMIC DNA]</scope>
</reference>
<protein>
    <recommendedName>
        <fullName evidence="8">Nicotinamide N-methyltransferase-like</fullName>
    </recommendedName>
</protein>
<dbReference type="GO" id="GO:0008757">
    <property type="term" value="F:S-adenosylmethionine-dependent methyltransferase activity"/>
    <property type="evidence" value="ECO:0007669"/>
    <property type="project" value="UniProtKB-ARBA"/>
</dbReference>
<dbReference type="PIRSF" id="PIRSF000384">
    <property type="entry name" value="PNMTase"/>
    <property type="match status" value="1"/>
</dbReference>
<dbReference type="STRING" id="75743.A0A401NN45"/>
<evidence type="ECO:0000256" key="2">
    <source>
        <dbReference type="ARBA" id="ARBA00022603"/>
    </source>
</evidence>
<proteinExistence type="inferred from homology"/>
<dbReference type="AlphaFoldDB" id="A0A401NN45"/>
<evidence type="ECO:0000256" key="5">
    <source>
        <dbReference type="PIRSR" id="PIRSR000384-1"/>
    </source>
</evidence>
<evidence type="ECO:0000313" key="7">
    <source>
        <dbReference type="Proteomes" id="UP000288216"/>
    </source>
</evidence>
<comment type="similarity">
    <text evidence="1">Belongs to the class I-like SAM-binding methyltransferase superfamily. NNMT/PNMT/TEMT family.</text>
</comment>
<dbReference type="GO" id="GO:0005829">
    <property type="term" value="C:cytosol"/>
    <property type="evidence" value="ECO:0007669"/>
    <property type="project" value="TreeGrafter"/>
</dbReference>
<feature type="binding site" evidence="5">
    <location>
        <position position="84"/>
    </location>
    <ligand>
        <name>S-adenosyl-L-methionine</name>
        <dbReference type="ChEBI" id="CHEBI:59789"/>
    </ligand>
</feature>
<organism evidence="6 7">
    <name type="scientific">Scyliorhinus torazame</name>
    <name type="common">Cloudy catshark</name>
    <name type="synonym">Catulus torazame</name>
    <dbReference type="NCBI Taxonomy" id="75743"/>
    <lineage>
        <taxon>Eukaryota</taxon>
        <taxon>Metazoa</taxon>
        <taxon>Chordata</taxon>
        <taxon>Craniata</taxon>
        <taxon>Vertebrata</taxon>
        <taxon>Chondrichthyes</taxon>
        <taxon>Elasmobranchii</taxon>
        <taxon>Galeomorphii</taxon>
        <taxon>Galeoidea</taxon>
        <taxon>Carcharhiniformes</taxon>
        <taxon>Scyliorhinidae</taxon>
        <taxon>Scyliorhinus</taxon>
    </lineage>
</organism>
<dbReference type="PANTHER" id="PTHR10867:SF32">
    <property type="entry name" value="NICOTINAMIDE N-METHYLTRANSFERASE"/>
    <property type="match status" value="1"/>
</dbReference>
<gene>
    <name evidence="6" type="ORF">scyTo_0011441</name>
</gene>
<evidence type="ECO:0000256" key="1">
    <source>
        <dbReference type="ARBA" id="ARBA00007996"/>
    </source>
</evidence>
<dbReference type="InterPro" id="IPR029063">
    <property type="entry name" value="SAM-dependent_MTases_sf"/>
</dbReference>
<name>A0A401NN45_SCYTO</name>
<dbReference type="GO" id="GO:0008170">
    <property type="term" value="F:N-methyltransferase activity"/>
    <property type="evidence" value="ECO:0007669"/>
    <property type="project" value="TreeGrafter"/>
</dbReference>
<dbReference type="Proteomes" id="UP000288216">
    <property type="component" value="Unassembled WGS sequence"/>
</dbReference>
<keyword evidence="7" id="KW-1185">Reference proteome</keyword>
<feature type="binding site" evidence="5">
    <location>
        <begin position="62"/>
        <end position="63"/>
    </location>
    <ligand>
        <name>S-adenosyl-L-methionine</name>
        <dbReference type="ChEBI" id="CHEBI:59789"/>
    </ligand>
</feature>
<dbReference type="FunFam" id="3.40.50.150:FF:000065">
    <property type="entry name" value="Phenylethanolamine N-methyltransferase"/>
    <property type="match status" value="1"/>
</dbReference>
<dbReference type="OrthoDB" id="10050085at2759"/>
<feature type="binding site" evidence="5">
    <location>
        <position position="89"/>
    </location>
    <ligand>
        <name>S-adenosyl-L-methionine</name>
        <dbReference type="ChEBI" id="CHEBI:59789"/>
    </ligand>
</feature>
<sequence length="266" mass="30262">MEIGFSDGDYYEEKFDSRVFLETYFNSTFGHRQENEFLAFTLKNLVNVFSSGPKFRRLLEIGSGPCLHFALCASGHATEMVLSDFVPSNCQEIELWLKNDAGAFDWSHFAKLVCELEGNREKWTEKERKLRDSIKQVLRCDVNQTNPLDPVELEPVDCLMTSLCLEVACKDKAAYCAALRNVTALLKPGGVLIMNGVLNQTFYTVNNHKFSCVKFDQAFLRNILKEVGYEIEQLEIFDGLDKSQNTLSDFNAIFFLVAQKNKNAPC</sequence>
<evidence type="ECO:0000313" key="6">
    <source>
        <dbReference type="EMBL" id="GCB62279.1"/>
    </source>
</evidence>
<evidence type="ECO:0000256" key="3">
    <source>
        <dbReference type="ARBA" id="ARBA00022679"/>
    </source>
</evidence>
<dbReference type="PANTHER" id="PTHR10867">
    <property type="entry name" value="NNMT/PNMT/TEMT FAMILY MEMBER"/>
    <property type="match status" value="1"/>
</dbReference>
<keyword evidence="2" id="KW-0489">Methyltransferase</keyword>
<dbReference type="InterPro" id="IPR000940">
    <property type="entry name" value="NNMT_TEMT_trans"/>
</dbReference>
<comment type="caution">
    <text evidence="6">The sequence shown here is derived from an EMBL/GenBank/DDBJ whole genome shotgun (WGS) entry which is preliminary data.</text>
</comment>
<evidence type="ECO:0008006" key="8">
    <source>
        <dbReference type="Google" id="ProtNLM"/>
    </source>
</evidence>
<dbReference type="PROSITE" id="PS51681">
    <property type="entry name" value="SAM_MT_NNMT_PNMT_TEMT"/>
    <property type="match status" value="1"/>
</dbReference>
<dbReference type="OMA" id="CLEYSCE"/>
<keyword evidence="4 5" id="KW-0949">S-adenosyl-L-methionine</keyword>
<dbReference type="GO" id="GO:0032259">
    <property type="term" value="P:methylation"/>
    <property type="evidence" value="ECO:0007669"/>
    <property type="project" value="UniProtKB-KW"/>
</dbReference>
<dbReference type="SUPFAM" id="SSF53335">
    <property type="entry name" value="S-adenosyl-L-methionine-dependent methyltransferases"/>
    <property type="match status" value="1"/>
</dbReference>
<dbReference type="EMBL" id="BFAA01005205">
    <property type="protein sequence ID" value="GCB62279.1"/>
    <property type="molecule type" value="Genomic_DNA"/>
</dbReference>
<dbReference type="Gene3D" id="3.40.50.150">
    <property type="entry name" value="Vaccinia Virus protein VP39"/>
    <property type="match status" value="1"/>
</dbReference>
<dbReference type="Pfam" id="PF01234">
    <property type="entry name" value="NNMT_PNMT_TEMT"/>
    <property type="match status" value="1"/>
</dbReference>